<evidence type="ECO:0000313" key="3">
    <source>
        <dbReference type="Proteomes" id="UP001185899"/>
    </source>
</evidence>
<feature type="transmembrane region" description="Helical" evidence="1">
    <location>
        <begin position="106"/>
        <end position="127"/>
    </location>
</feature>
<protein>
    <recommendedName>
        <fullName evidence="4">DUF2567 domain-containing protein</fullName>
    </recommendedName>
</protein>
<accession>A0ABU4AZQ3</accession>
<dbReference type="Proteomes" id="UP001185899">
    <property type="component" value="Unassembled WGS sequence"/>
</dbReference>
<feature type="transmembrane region" description="Helical" evidence="1">
    <location>
        <begin position="12"/>
        <end position="33"/>
    </location>
</feature>
<keyword evidence="1" id="KW-0472">Membrane</keyword>
<organism evidence="2 3">
    <name type="scientific">Rhodococcus cercidiphylli</name>
    <dbReference type="NCBI Taxonomy" id="489916"/>
    <lineage>
        <taxon>Bacteria</taxon>
        <taxon>Bacillati</taxon>
        <taxon>Actinomycetota</taxon>
        <taxon>Actinomycetes</taxon>
        <taxon>Mycobacteriales</taxon>
        <taxon>Nocardiaceae</taxon>
        <taxon>Rhodococcus</taxon>
    </lineage>
</organism>
<evidence type="ECO:0000256" key="1">
    <source>
        <dbReference type="SAM" id="Phobius"/>
    </source>
</evidence>
<dbReference type="RefSeq" id="WP_317548590.1">
    <property type="nucleotide sequence ID" value="NZ_JAWLKE010000005.1"/>
</dbReference>
<dbReference type="EMBL" id="JAWLKE010000005">
    <property type="protein sequence ID" value="MDV6231726.1"/>
    <property type="molecule type" value="Genomic_DNA"/>
</dbReference>
<sequence>MSENSIREPAAARWIVLASFASAVAGLAVAFGWRYGVTRMWIDAEAPPPVNPGDSGYFRVYDYMQYVSGPPWWPVTWVAPVAALVVGTVVSVAIGWFPLVRKTGRLTLVAAPLVAGSIVGAGAAWWARSQPPEIRVRMVADPYFDDLGPTGAARLDIYGGPPLFDTVHAGLLLPVMGAVIGAAVFGVGLAVSTLRTRRLP</sequence>
<evidence type="ECO:0000313" key="2">
    <source>
        <dbReference type="EMBL" id="MDV6231726.1"/>
    </source>
</evidence>
<keyword evidence="3" id="KW-1185">Reference proteome</keyword>
<keyword evidence="1" id="KW-1133">Transmembrane helix</keyword>
<proteinExistence type="predicted"/>
<feature type="transmembrane region" description="Helical" evidence="1">
    <location>
        <begin position="171"/>
        <end position="194"/>
    </location>
</feature>
<comment type="caution">
    <text evidence="2">The sequence shown here is derived from an EMBL/GenBank/DDBJ whole genome shotgun (WGS) entry which is preliminary data.</text>
</comment>
<feature type="transmembrane region" description="Helical" evidence="1">
    <location>
        <begin position="77"/>
        <end position="99"/>
    </location>
</feature>
<name>A0ABU4AZQ3_9NOCA</name>
<keyword evidence="1" id="KW-0812">Transmembrane</keyword>
<reference evidence="2 3" key="1">
    <citation type="submission" date="2023-10" db="EMBL/GenBank/DDBJ databases">
        <title>Development of a sustainable strategy for remediation of hydrocarbon-contaminated territories based on the waste exchange concept.</title>
        <authorList>
            <person name="Krivoruchko A."/>
        </authorList>
    </citation>
    <scope>NUCLEOTIDE SEQUENCE [LARGE SCALE GENOMIC DNA]</scope>
    <source>
        <strain evidence="2 3">IEGM 1322</strain>
    </source>
</reference>
<evidence type="ECO:0008006" key="4">
    <source>
        <dbReference type="Google" id="ProtNLM"/>
    </source>
</evidence>
<gene>
    <name evidence="2" type="ORF">R3P95_14300</name>
</gene>